<evidence type="ECO:0000256" key="5">
    <source>
        <dbReference type="PROSITE-ProRule" id="PRU00169"/>
    </source>
</evidence>
<accession>A0AAU9D5N6</accession>
<reference evidence="8 9" key="1">
    <citation type="journal article" date="2023" name="Microbiol. Spectr.">
        <title>Symbiosis of Carpenter Bees with Uncharacterized Lactic Acid Bacteria Showing NAD Auxotrophy.</title>
        <authorList>
            <person name="Kawasaki S."/>
            <person name="Ozawa K."/>
            <person name="Mori T."/>
            <person name="Yamamoto A."/>
            <person name="Ito M."/>
            <person name="Ohkuma M."/>
            <person name="Sakamoto M."/>
            <person name="Matsutani M."/>
        </authorList>
    </citation>
    <scope>NUCLEOTIDE SEQUENCE [LARGE SCALE GENOMIC DNA]</scope>
    <source>
        <strain evidence="8 9">XA3</strain>
    </source>
</reference>
<keyword evidence="2" id="KW-0902">Two-component regulatory system</keyword>
<dbReference type="Proteomes" id="UP001321861">
    <property type="component" value="Chromosome"/>
</dbReference>
<dbReference type="PANTHER" id="PTHR37299:SF3">
    <property type="entry name" value="STAGE 0 SPORULATION PROTEIN A HOMOLOG"/>
    <property type="match status" value="1"/>
</dbReference>
<keyword evidence="3" id="KW-0010">Activator</keyword>
<dbReference type="AlphaFoldDB" id="A0AAU9D5N6"/>
<keyword evidence="1" id="KW-0963">Cytoplasm</keyword>
<proteinExistence type="predicted"/>
<comment type="function">
    <text evidence="4">Required for high-level post-exponential phase expression of a series of secreted proteins.</text>
</comment>
<feature type="domain" description="HTH LytTR-type" evidence="7">
    <location>
        <begin position="149"/>
        <end position="250"/>
    </location>
</feature>
<dbReference type="InterPro" id="IPR011006">
    <property type="entry name" value="CheY-like_superfamily"/>
</dbReference>
<protein>
    <submittedName>
        <fullName evidence="8">DNA-binding response regulator</fullName>
    </submittedName>
</protein>
<dbReference type="PROSITE" id="PS50930">
    <property type="entry name" value="HTH_LYTTR"/>
    <property type="match status" value="1"/>
</dbReference>
<feature type="modified residue" description="4-aspartylphosphate" evidence="5">
    <location>
        <position position="59"/>
    </location>
</feature>
<organism evidence="8 9">
    <name type="scientific">Xylocopilactobacillus apicola</name>
    <dbReference type="NCBI Taxonomy" id="2932184"/>
    <lineage>
        <taxon>Bacteria</taxon>
        <taxon>Bacillati</taxon>
        <taxon>Bacillota</taxon>
        <taxon>Bacilli</taxon>
        <taxon>Lactobacillales</taxon>
        <taxon>Lactobacillaceae</taxon>
        <taxon>Xylocopilactobacillus</taxon>
    </lineage>
</organism>
<evidence type="ECO:0000313" key="8">
    <source>
        <dbReference type="EMBL" id="BDR59124.1"/>
    </source>
</evidence>
<dbReference type="SUPFAM" id="SSF52172">
    <property type="entry name" value="CheY-like"/>
    <property type="match status" value="1"/>
</dbReference>
<evidence type="ECO:0000259" key="7">
    <source>
        <dbReference type="PROSITE" id="PS50930"/>
    </source>
</evidence>
<name>A0AAU9D5N6_9LACO</name>
<dbReference type="SMART" id="SM00448">
    <property type="entry name" value="REC"/>
    <property type="match status" value="1"/>
</dbReference>
<sequence length="258" mass="30110">MIKIYVCDDQEIHLLAIKKIIEDAILFAEVPMQIELASTDPVEIAEHFEPSETNVYFLDIDLSNETYDGLKLAIKIRESDPRGFIIFITSHLEFGMLTFEYKLGTFDYIVKTPDPALLKNRVESTLKAIAERYQTEQVNQEQENHPKRIKFTSDYEEKYVPINELIMLEIVGNHKLQVMSKHQNFECNGSLGKLEYELPNYFFRCHRSTIINLKEVVSRSAKDEIISMSNGAELQCSRRQQKKFEKLLNEFNLQPYSK</sequence>
<evidence type="ECO:0000313" key="9">
    <source>
        <dbReference type="Proteomes" id="UP001321861"/>
    </source>
</evidence>
<feature type="domain" description="Response regulatory" evidence="6">
    <location>
        <begin position="3"/>
        <end position="126"/>
    </location>
</feature>
<evidence type="ECO:0000256" key="3">
    <source>
        <dbReference type="ARBA" id="ARBA00023159"/>
    </source>
</evidence>
<dbReference type="GO" id="GO:0003677">
    <property type="term" value="F:DNA binding"/>
    <property type="evidence" value="ECO:0007669"/>
    <property type="project" value="UniProtKB-KW"/>
</dbReference>
<keyword evidence="8" id="KW-0238">DNA-binding</keyword>
<dbReference type="PROSITE" id="PS50110">
    <property type="entry name" value="RESPONSE_REGULATORY"/>
    <property type="match status" value="1"/>
</dbReference>
<dbReference type="Gene3D" id="3.40.50.2300">
    <property type="match status" value="1"/>
</dbReference>
<dbReference type="Gene3D" id="2.40.50.1020">
    <property type="entry name" value="LytTr DNA-binding domain"/>
    <property type="match status" value="1"/>
</dbReference>
<keyword evidence="9" id="KW-1185">Reference proteome</keyword>
<dbReference type="SMART" id="SM00850">
    <property type="entry name" value="LytTR"/>
    <property type="match status" value="1"/>
</dbReference>
<dbReference type="InterPro" id="IPR001789">
    <property type="entry name" value="Sig_transdc_resp-reg_receiver"/>
</dbReference>
<dbReference type="PANTHER" id="PTHR37299">
    <property type="entry name" value="TRANSCRIPTIONAL REGULATOR-RELATED"/>
    <property type="match status" value="1"/>
</dbReference>
<dbReference type="EMBL" id="AP026802">
    <property type="protein sequence ID" value="BDR59124.1"/>
    <property type="molecule type" value="Genomic_DNA"/>
</dbReference>
<keyword evidence="5" id="KW-0597">Phosphoprotein</keyword>
<evidence type="ECO:0000256" key="4">
    <source>
        <dbReference type="ARBA" id="ARBA00037164"/>
    </source>
</evidence>
<dbReference type="RefSeq" id="WP_317634934.1">
    <property type="nucleotide sequence ID" value="NZ_AP026802.1"/>
</dbReference>
<evidence type="ECO:0000256" key="2">
    <source>
        <dbReference type="ARBA" id="ARBA00023012"/>
    </source>
</evidence>
<dbReference type="InterPro" id="IPR007492">
    <property type="entry name" value="LytTR_DNA-bd_dom"/>
</dbReference>
<dbReference type="KEGG" id="xap:XA3_15650"/>
<dbReference type="Pfam" id="PF00072">
    <property type="entry name" value="Response_reg"/>
    <property type="match status" value="1"/>
</dbReference>
<dbReference type="GO" id="GO:0000156">
    <property type="term" value="F:phosphorelay response regulator activity"/>
    <property type="evidence" value="ECO:0007669"/>
    <property type="project" value="InterPro"/>
</dbReference>
<gene>
    <name evidence="8" type="ORF">XA3_15650</name>
</gene>
<dbReference type="InterPro" id="IPR046947">
    <property type="entry name" value="LytR-like"/>
</dbReference>
<evidence type="ECO:0000259" key="6">
    <source>
        <dbReference type="PROSITE" id="PS50110"/>
    </source>
</evidence>
<dbReference type="Pfam" id="PF04397">
    <property type="entry name" value="LytTR"/>
    <property type="match status" value="1"/>
</dbReference>
<evidence type="ECO:0000256" key="1">
    <source>
        <dbReference type="ARBA" id="ARBA00022490"/>
    </source>
</evidence>